<dbReference type="Pfam" id="PF13424">
    <property type="entry name" value="TPR_12"/>
    <property type="match status" value="1"/>
</dbReference>
<dbReference type="Gene3D" id="1.25.40.10">
    <property type="entry name" value="Tetratricopeptide repeat domain"/>
    <property type="match status" value="1"/>
</dbReference>
<proteinExistence type="predicted"/>
<sequence>MKIQSSVQQCKFKEAEQLFEFTLENYKNTLGEEHPNTGYIMSYLGETLCDMGRYHEAELLLLQSNKIQEKVSKSTIRIIYTH</sequence>
<evidence type="ECO:0000313" key="1">
    <source>
        <dbReference type="EMBL" id="MBO1514353.1"/>
    </source>
</evidence>
<reference evidence="1 2" key="1">
    <citation type="submission" date="2021-03" db="EMBL/GenBank/DDBJ databases">
        <title>Whole genome sequence of Metabacillus bambusae BG109.</title>
        <authorList>
            <person name="Jeong J.W."/>
        </authorList>
    </citation>
    <scope>NUCLEOTIDE SEQUENCE [LARGE SCALE GENOMIC DNA]</scope>
    <source>
        <strain evidence="1 2">BG109</strain>
    </source>
</reference>
<accession>A0ABS3N811</accession>
<evidence type="ECO:0000313" key="2">
    <source>
        <dbReference type="Proteomes" id="UP000663981"/>
    </source>
</evidence>
<comment type="caution">
    <text evidence="1">The sequence shown here is derived from an EMBL/GenBank/DDBJ whole genome shotgun (WGS) entry which is preliminary data.</text>
</comment>
<dbReference type="EMBL" id="JAGDEL010000022">
    <property type="protein sequence ID" value="MBO1514353.1"/>
    <property type="molecule type" value="Genomic_DNA"/>
</dbReference>
<keyword evidence="2" id="KW-1185">Reference proteome</keyword>
<name>A0ABS3N811_9BACI</name>
<gene>
    <name evidence="1" type="ORF">I7822_22265</name>
</gene>
<dbReference type="Proteomes" id="UP000663981">
    <property type="component" value="Unassembled WGS sequence"/>
</dbReference>
<dbReference type="SUPFAM" id="SSF48452">
    <property type="entry name" value="TPR-like"/>
    <property type="match status" value="1"/>
</dbReference>
<organism evidence="1 2">
    <name type="scientific">Metabacillus bambusae</name>
    <dbReference type="NCBI Taxonomy" id="2795218"/>
    <lineage>
        <taxon>Bacteria</taxon>
        <taxon>Bacillati</taxon>
        <taxon>Bacillota</taxon>
        <taxon>Bacilli</taxon>
        <taxon>Bacillales</taxon>
        <taxon>Bacillaceae</taxon>
        <taxon>Metabacillus</taxon>
    </lineage>
</organism>
<protein>
    <submittedName>
        <fullName evidence="1">Tetratricopeptide repeat protein</fullName>
    </submittedName>
</protein>
<dbReference type="InterPro" id="IPR011990">
    <property type="entry name" value="TPR-like_helical_dom_sf"/>
</dbReference>
<dbReference type="RefSeq" id="WP_207981273.1">
    <property type="nucleotide sequence ID" value="NZ_JAGDEL010000022.1"/>
</dbReference>